<dbReference type="EMBL" id="JAVRAD010000006">
    <property type="protein sequence ID" value="MDX8330417.1"/>
    <property type="molecule type" value="Genomic_DNA"/>
</dbReference>
<dbReference type="GeneID" id="86882850"/>
<protein>
    <submittedName>
        <fullName evidence="1">Uncharacterized protein</fullName>
    </submittedName>
</protein>
<keyword evidence="2" id="KW-1185">Reference proteome</keyword>
<gene>
    <name evidence="1" type="ORF">RMS29_14335</name>
</gene>
<name>A0ABU4VYZ9_9HYPH</name>
<proteinExistence type="predicted"/>
<evidence type="ECO:0000313" key="2">
    <source>
        <dbReference type="Proteomes" id="UP001277561"/>
    </source>
</evidence>
<dbReference type="Proteomes" id="UP001277561">
    <property type="component" value="Unassembled WGS sequence"/>
</dbReference>
<accession>A0ABU4VYZ9</accession>
<comment type="caution">
    <text evidence="1">The sequence shown here is derived from an EMBL/GenBank/DDBJ whole genome shotgun (WGS) entry which is preliminary data.</text>
</comment>
<reference evidence="1" key="1">
    <citation type="journal article" date="2023" name="Phytobiomes J">
        <title>Deciphering the key players within the bacterial microbiota associated with aerial crown gall tumors on rhododendron: Insights into the gallobiome.</title>
        <authorList>
            <person name="Kuzmanovic N."/>
            <person name="Nesme J."/>
            <person name="Wolf J."/>
            <person name="Neumann-Schaal M."/>
            <person name="Petersen J."/>
            <person name="Fernandez-Gnecco G."/>
            <person name="Sproeer C."/>
            <person name="Bunk B."/>
            <person name="Overmann J."/>
            <person name="Sorensen S.J."/>
            <person name="Idczak E."/>
            <person name="Smalla K."/>
        </authorList>
    </citation>
    <scope>NUCLEOTIDE SEQUENCE [LARGE SCALE GENOMIC DNA]</scope>
    <source>
        <strain evidence="1">Rho-14.1</strain>
    </source>
</reference>
<dbReference type="RefSeq" id="WP_167397954.1">
    <property type="nucleotide sequence ID" value="NZ_CP192764.1"/>
</dbReference>
<sequence length="111" mass="12193">MSAALDTMTSVEVAAALGIHPDRFHSIFDAKLLPPVEVAQPGIRPFTRVHRTDYEKFAEGLAAQVASDAERGSLVSVYSATRRTFCSILEVVALALQGKLKSLRRHLWSWG</sequence>
<evidence type="ECO:0000313" key="1">
    <source>
        <dbReference type="EMBL" id="MDX8330417.1"/>
    </source>
</evidence>
<organism evidence="1 2">
    <name type="scientific">Agrobacterium rosae</name>
    <dbReference type="NCBI Taxonomy" id="1972867"/>
    <lineage>
        <taxon>Bacteria</taxon>
        <taxon>Pseudomonadati</taxon>
        <taxon>Pseudomonadota</taxon>
        <taxon>Alphaproteobacteria</taxon>
        <taxon>Hyphomicrobiales</taxon>
        <taxon>Rhizobiaceae</taxon>
        <taxon>Rhizobium/Agrobacterium group</taxon>
        <taxon>Agrobacterium</taxon>
    </lineage>
</organism>